<dbReference type="AlphaFoldDB" id="A0A1F5YNJ4"/>
<evidence type="ECO:0000256" key="2">
    <source>
        <dbReference type="ARBA" id="ARBA00023235"/>
    </source>
</evidence>
<dbReference type="CDD" id="cd05637">
    <property type="entry name" value="SIS_PGI_PMI_2"/>
    <property type="match status" value="1"/>
</dbReference>
<organism evidence="4 5">
    <name type="scientific">Candidatus Gottesmanbacteria bacterium RBG_16_37_8</name>
    <dbReference type="NCBI Taxonomy" id="1798371"/>
    <lineage>
        <taxon>Bacteria</taxon>
        <taxon>Candidatus Gottesmaniibacteriota</taxon>
    </lineage>
</organism>
<name>A0A1F5YNJ4_9BACT</name>
<dbReference type="GO" id="GO:0097367">
    <property type="term" value="F:carbohydrate derivative binding"/>
    <property type="evidence" value="ECO:0007669"/>
    <property type="project" value="InterPro"/>
</dbReference>
<comment type="similarity">
    <text evidence="1">Belongs to the PGI/PMI family.</text>
</comment>
<evidence type="ECO:0000259" key="3">
    <source>
        <dbReference type="PROSITE" id="PS51464"/>
    </source>
</evidence>
<dbReference type="Pfam" id="PF10432">
    <property type="entry name" value="bact-PGI_C"/>
    <property type="match status" value="1"/>
</dbReference>
<dbReference type="GO" id="GO:0005975">
    <property type="term" value="P:carbohydrate metabolic process"/>
    <property type="evidence" value="ECO:0007669"/>
    <property type="project" value="InterPro"/>
</dbReference>
<dbReference type="PROSITE" id="PS51464">
    <property type="entry name" value="SIS"/>
    <property type="match status" value="1"/>
</dbReference>
<dbReference type="GO" id="GO:0004476">
    <property type="term" value="F:mannose-6-phosphate isomerase activity"/>
    <property type="evidence" value="ECO:0007669"/>
    <property type="project" value="InterPro"/>
</dbReference>
<evidence type="ECO:0000313" key="4">
    <source>
        <dbReference type="EMBL" id="OGG01771.1"/>
    </source>
</evidence>
<dbReference type="InterPro" id="IPR019490">
    <property type="entry name" value="Glu6P/Mann6P_isomerase_C"/>
</dbReference>
<comment type="caution">
    <text evidence="4">The sequence shown here is derived from an EMBL/GenBank/DDBJ whole genome shotgun (WGS) entry which is preliminary data.</text>
</comment>
<dbReference type="InterPro" id="IPR001347">
    <property type="entry name" value="SIS_dom"/>
</dbReference>
<protein>
    <recommendedName>
        <fullName evidence="3">SIS domain-containing protein</fullName>
    </recommendedName>
</protein>
<accession>A0A1F5YNJ4</accession>
<evidence type="ECO:0000313" key="5">
    <source>
        <dbReference type="Proteomes" id="UP000176665"/>
    </source>
</evidence>
<dbReference type="EMBL" id="MFJA01000082">
    <property type="protein sequence ID" value="OGG01771.1"/>
    <property type="molecule type" value="Genomic_DNA"/>
</dbReference>
<reference evidence="4 5" key="1">
    <citation type="journal article" date="2016" name="Nat. Commun.">
        <title>Thousands of microbial genomes shed light on interconnected biogeochemical processes in an aquifer system.</title>
        <authorList>
            <person name="Anantharaman K."/>
            <person name="Brown C.T."/>
            <person name="Hug L.A."/>
            <person name="Sharon I."/>
            <person name="Castelle C.J."/>
            <person name="Probst A.J."/>
            <person name="Thomas B.C."/>
            <person name="Singh A."/>
            <person name="Wilkins M.J."/>
            <person name="Karaoz U."/>
            <person name="Brodie E.L."/>
            <person name="Williams K.H."/>
            <person name="Hubbard S.S."/>
            <person name="Banfield J.F."/>
        </authorList>
    </citation>
    <scope>NUCLEOTIDE SEQUENCE [LARGE SCALE GENOMIC DNA]</scope>
</reference>
<dbReference type="SUPFAM" id="SSF53697">
    <property type="entry name" value="SIS domain"/>
    <property type="match status" value="1"/>
</dbReference>
<keyword evidence="2" id="KW-0413">Isomerase</keyword>
<dbReference type="STRING" id="1798371.A2W14_06025"/>
<dbReference type="InterPro" id="IPR046348">
    <property type="entry name" value="SIS_dom_sf"/>
</dbReference>
<proteinExistence type="inferred from homology"/>
<dbReference type="GO" id="GO:0004347">
    <property type="term" value="F:glucose-6-phosphate isomerase activity"/>
    <property type="evidence" value="ECO:0007669"/>
    <property type="project" value="InterPro"/>
</dbReference>
<sequence>MKTGLADHLDNEAVIKKLDPNGCLSSVKNLSSQIEVTWQEVSKFPLNISGTDISSIYFCGMGGSSYAGRIIKSLYFKSLNVPVEIVDNYHLPQSVNKKSLIICASYSGDTEETLSVCYEALAKNLPLIGVSSGGKLSFLLKKNNRLIYNFKEKFNPSGQPRLGQGYMITSQLSLLSKLNLIRVNDEDVKRLISFLNIQSRNLDERIPLNLNQAKQIARKFSAKIVNLVASEFLEGVLHAVRNPLNETGKHFANYFILPELNHHLLEGLKYPKMIQKSALFVFLESAFYSSRIKKRMTITKEVVAKIGIDSVTINLSGKSQLEQVFELLQLFSFVSFYLAMVHKLNPAPVLWVDYFKKKLSS</sequence>
<dbReference type="Gene3D" id="3.40.50.10490">
    <property type="entry name" value="Glucose-6-phosphate isomerase like protein, domain 1"/>
    <property type="match status" value="2"/>
</dbReference>
<dbReference type="Proteomes" id="UP000176665">
    <property type="component" value="Unassembled WGS sequence"/>
</dbReference>
<gene>
    <name evidence="4" type="ORF">A2W14_06025</name>
</gene>
<feature type="domain" description="SIS" evidence="3">
    <location>
        <begin position="41"/>
        <end position="189"/>
    </location>
</feature>
<evidence type="ECO:0000256" key="1">
    <source>
        <dbReference type="ARBA" id="ARBA00010523"/>
    </source>
</evidence>
<dbReference type="GO" id="GO:1901135">
    <property type="term" value="P:carbohydrate derivative metabolic process"/>
    <property type="evidence" value="ECO:0007669"/>
    <property type="project" value="InterPro"/>
</dbReference>